<dbReference type="EMBL" id="JARAKH010000025">
    <property type="protein sequence ID" value="KAK8390545.1"/>
    <property type="molecule type" value="Genomic_DNA"/>
</dbReference>
<dbReference type="InterPro" id="IPR023796">
    <property type="entry name" value="Serpin_dom"/>
</dbReference>
<dbReference type="InterPro" id="IPR042178">
    <property type="entry name" value="Serpin_sf_1"/>
</dbReference>
<feature type="region of interest" description="Disordered" evidence="4">
    <location>
        <begin position="1"/>
        <end position="62"/>
    </location>
</feature>
<dbReference type="CDD" id="cd00172">
    <property type="entry name" value="serpin"/>
    <property type="match status" value="1"/>
</dbReference>
<dbReference type="SMART" id="SM00093">
    <property type="entry name" value="SERPIN"/>
    <property type="match status" value="1"/>
</dbReference>
<keyword evidence="7" id="KW-1185">Reference proteome</keyword>
<dbReference type="PANTHER" id="PTHR11461">
    <property type="entry name" value="SERINE PROTEASE INHIBITOR, SERPIN"/>
    <property type="match status" value="1"/>
</dbReference>
<dbReference type="SUPFAM" id="SSF56574">
    <property type="entry name" value="Serpins"/>
    <property type="match status" value="1"/>
</dbReference>
<dbReference type="GO" id="GO:0004867">
    <property type="term" value="F:serine-type endopeptidase inhibitor activity"/>
    <property type="evidence" value="ECO:0007669"/>
    <property type="project" value="UniProtKB-KW"/>
</dbReference>
<reference evidence="6 7" key="1">
    <citation type="submission" date="2023-03" db="EMBL/GenBank/DDBJ databases">
        <title>High-quality genome of Scylla paramamosain provides insights in environmental adaptation.</title>
        <authorList>
            <person name="Zhang L."/>
        </authorList>
    </citation>
    <scope>NUCLEOTIDE SEQUENCE [LARGE SCALE GENOMIC DNA]</scope>
    <source>
        <strain evidence="6">LZ_2023a</strain>
        <tissue evidence="6">Muscle</tissue>
    </source>
</reference>
<feature type="compositionally biased region" description="Low complexity" evidence="4">
    <location>
        <begin position="52"/>
        <end position="62"/>
    </location>
</feature>
<comment type="caution">
    <text evidence="6">The sequence shown here is derived from an EMBL/GenBank/DDBJ whole genome shotgun (WGS) entry which is preliminary data.</text>
</comment>
<name>A0AAW0TST1_SCYPA</name>
<keyword evidence="1" id="KW-0646">Protease inhibitor</keyword>
<dbReference type="PANTHER" id="PTHR11461:SF342">
    <property type="entry name" value="SERINE PROTEASE INHIBITOR 28DC"/>
    <property type="match status" value="1"/>
</dbReference>
<dbReference type="AlphaFoldDB" id="A0AAW0TST1"/>
<dbReference type="Proteomes" id="UP001487740">
    <property type="component" value="Unassembled WGS sequence"/>
</dbReference>
<evidence type="ECO:0000259" key="5">
    <source>
        <dbReference type="SMART" id="SM00093"/>
    </source>
</evidence>
<dbReference type="Gene3D" id="2.30.39.10">
    <property type="entry name" value="Alpha-1-antitrypsin, domain 1"/>
    <property type="match status" value="1"/>
</dbReference>
<keyword evidence="2" id="KW-0722">Serine protease inhibitor</keyword>
<proteinExistence type="inferred from homology"/>
<evidence type="ECO:0000256" key="3">
    <source>
        <dbReference type="RuleBase" id="RU000411"/>
    </source>
</evidence>
<evidence type="ECO:0000256" key="2">
    <source>
        <dbReference type="ARBA" id="ARBA00022900"/>
    </source>
</evidence>
<comment type="similarity">
    <text evidence="3">Belongs to the serpin family.</text>
</comment>
<evidence type="ECO:0000256" key="1">
    <source>
        <dbReference type="ARBA" id="ARBA00022690"/>
    </source>
</evidence>
<sequence>MMMGGRRARVAASGSDSKVYKACRRDEGQESPCGSGGEEGELRAGSHRTSGPSHALTTHPHPLHPSLLLQAFPLLRLPQKSLSASPSSSFSHLPGSHAPPDSRGALRKLDLGGMGVARVTVWVAWVAASAVMVAVEWAPLAKGAPSPSVQSFSMAHFGFTLDLYTALVNESAKEDNLLFSSVGLAAVLSPLLASSDSLISQQIREVMRLSNMSVACVEKGHTDMLTHFKNTYYNEVLQLGYTVFFPPSAQATSALYPEGIAQQVDFLENAEEVTARVNEWVTTVTGGRVGPVDGVTEALPAGGDAGIAVVALAFSGQWLHGFQPELTFDKGLFYTTPQERFEIPMMVGRLELPLGSYPPLEVRVLELPLAARRASTFILLPDHPERGLAPLEHNMTQNNMKALFSSLKDERVNLRLPRFRVEVTQPIKSALASLGLNSVFPQLLQDIHHRLVVEVREAGENNTHAQDSRGDQVGTFGDKYFEVDHPFVFFVWDYRLVIGACHPEAEVQTSFSSLVAQLSLASGSLSGRGGDLRVSQEERITLGSAAGLHAINELVVTGRRSLVWEGVGAWGGGGVGRTVRLARVGAGCSCLLPPVLLPGRETCS</sequence>
<dbReference type="Pfam" id="PF00079">
    <property type="entry name" value="Serpin"/>
    <property type="match status" value="1"/>
</dbReference>
<dbReference type="InterPro" id="IPR036186">
    <property type="entry name" value="Serpin_sf"/>
</dbReference>
<feature type="domain" description="Serpin" evidence="5">
    <location>
        <begin position="161"/>
        <end position="499"/>
    </location>
</feature>
<dbReference type="GO" id="GO:0005615">
    <property type="term" value="C:extracellular space"/>
    <property type="evidence" value="ECO:0007669"/>
    <property type="project" value="InterPro"/>
</dbReference>
<dbReference type="InterPro" id="IPR000215">
    <property type="entry name" value="Serpin_fam"/>
</dbReference>
<evidence type="ECO:0000313" key="6">
    <source>
        <dbReference type="EMBL" id="KAK8390545.1"/>
    </source>
</evidence>
<dbReference type="Gene3D" id="3.30.497.10">
    <property type="entry name" value="Antithrombin, subunit I, domain 2"/>
    <property type="match status" value="1"/>
</dbReference>
<evidence type="ECO:0000313" key="7">
    <source>
        <dbReference type="Proteomes" id="UP001487740"/>
    </source>
</evidence>
<dbReference type="InterPro" id="IPR042185">
    <property type="entry name" value="Serpin_sf_2"/>
</dbReference>
<gene>
    <name evidence="6" type="ORF">O3P69_010316</name>
</gene>
<organism evidence="6 7">
    <name type="scientific">Scylla paramamosain</name>
    <name type="common">Mud crab</name>
    <dbReference type="NCBI Taxonomy" id="85552"/>
    <lineage>
        <taxon>Eukaryota</taxon>
        <taxon>Metazoa</taxon>
        <taxon>Ecdysozoa</taxon>
        <taxon>Arthropoda</taxon>
        <taxon>Crustacea</taxon>
        <taxon>Multicrustacea</taxon>
        <taxon>Malacostraca</taxon>
        <taxon>Eumalacostraca</taxon>
        <taxon>Eucarida</taxon>
        <taxon>Decapoda</taxon>
        <taxon>Pleocyemata</taxon>
        <taxon>Brachyura</taxon>
        <taxon>Eubrachyura</taxon>
        <taxon>Portunoidea</taxon>
        <taxon>Portunidae</taxon>
        <taxon>Portuninae</taxon>
        <taxon>Scylla</taxon>
    </lineage>
</organism>
<accession>A0AAW0TST1</accession>
<protein>
    <recommendedName>
        <fullName evidence="5">Serpin domain-containing protein</fullName>
    </recommendedName>
</protein>
<evidence type="ECO:0000256" key="4">
    <source>
        <dbReference type="SAM" id="MobiDB-lite"/>
    </source>
</evidence>